<dbReference type="OrthoDB" id="8549028at2"/>
<evidence type="ECO:0008006" key="5">
    <source>
        <dbReference type="Google" id="ProtNLM"/>
    </source>
</evidence>
<feature type="region of interest" description="Disordered" evidence="1">
    <location>
        <begin position="23"/>
        <end position="64"/>
    </location>
</feature>
<feature type="compositionally biased region" description="Basic and acidic residues" evidence="1">
    <location>
        <begin position="23"/>
        <end position="36"/>
    </location>
</feature>
<dbReference type="RefSeq" id="WP_074719881.1">
    <property type="nucleotide sequence ID" value="NZ_FOFX01000006.1"/>
</dbReference>
<name>A0A1H9BA55_9PROT</name>
<dbReference type="Proteomes" id="UP000181998">
    <property type="component" value="Unassembled WGS sequence"/>
</dbReference>
<dbReference type="EMBL" id="FOFX01000006">
    <property type="protein sequence ID" value="SEP85118.1"/>
    <property type="molecule type" value="Genomic_DNA"/>
</dbReference>
<dbReference type="AlphaFoldDB" id="A0A1H9BA55"/>
<evidence type="ECO:0000256" key="1">
    <source>
        <dbReference type="SAM" id="MobiDB-lite"/>
    </source>
</evidence>
<dbReference type="PROSITE" id="PS51257">
    <property type="entry name" value="PROKAR_LIPOPROTEIN"/>
    <property type="match status" value="1"/>
</dbReference>
<accession>A0A1H9BA55</accession>
<evidence type="ECO:0000313" key="3">
    <source>
        <dbReference type="EMBL" id="SEP85118.1"/>
    </source>
</evidence>
<sequence>MTTKYLFLAGLFSISMLAACNEPKRTPDGHLMDRPKMSAYGPDDVTKHDTDASDTDGKSAKNKP</sequence>
<keyword evidence="2" id="KW-0732">Signal</keyword>
<evidence type="ECO:0000313" key="4">
    <source>
        <dbReference type="Proteomes" id="UP000181998"/>
    </source>
</evidence>
<evidence type="ECO:0000256" key="2">
    <source>
        <dbReference type="SAM" id="SignalP"/>
    </source>
</evidence>
<protein>
    <recommendedName>
        <fullName evidence="5">Lipoprotein</fullName>
    </recommendedName>
</protein>
<proteinExistence type="predicted"/>
<reference evidence="3 4" key="1">
    <citation type="submission" date="2016-10" db="EMBL/GenBank/DDBJ databases">
        <authorList>
            <person name="de Groot N.N."/>
        </authorList>
    </citation>
    <scope>NUCLEOTIDE SEQUENCE [LARGE SCALE GENOMIC DNA]</scope>
    <source>
        <strain evidence="3 4">Nm9</strain>
    </source>
</reference>
<organism evidence="3 4">
    <name type="scientific">Nitrosomonas ureae</name>
    <dbReference type="NCBI Taxonomy" id="44577"/>
    <lineage>
        <taxon>Bacteria</taxon>
        <taxon>Pseudomonadati</taxon>
        <taxon>Pseudomonadota</taxon>
        <taxon>Betaproteobacteria</taxon>
        <taxon>Nitrosomonadales</taxon>
        <taxon>Nitrosomonadaceae</taxon>
        <taxon>Nitrosomonas</taxon>
    </lineage>
</organism>
<gene>
    <name evidence="3" type="ORF">SAMN05421510_100698</name>
</gene>
<feature type="chain" id="PRO_5010282052" description="Lipoprotein" evidence="2">
    <location>
        <begin position="19"/>
        <end position="64"/>
    </location>
</feature>
<feature type="compositionally biased region" description="Basic and acidic residues" evidence="1">
    <location>
        <begin position="44"/>
        <end position="64"/>
    </location>
</feature>
<feature type="signal peptide" evidence="2">
    <location>
        <begin position="1"/>
        <end position="18"/>
    </location>
</feature>